<accession>A0A239SPC1</accession>
<dbReference type="GeneID" id="88096353"/>
<protein>
    <submittedName>
        <fullName evidence="1">Uncharacterized protein</fullName>
    </submittedName>
</protein>
<evidence type="ECO:0000313" key="2">
    <source>
        <dbReference type="Proteomes" id="UP000215126"/>
    </source>
</evidence>
<sequence>MSEIRPEKSPLLEQYLERVDALLQDATRWCRQHKLEVETRLQFLSEEREGRYEAPALYISKDGKLLAKLVPRASDAIAADGLVDIVGSYTFHNLVFYGEYDPGFKSATIVIRRPGNPLRARLVRRVEEDGWYWIESRVRRAVLLDEALFMDLLADVCGHDIQ</sequence>
<organism evidence="1 2">
    <name type="scientific">Pandoraea sputorum</name>
    <dbReference type="NCBI Taxonomy" id="93222"/>
    <lineage>
        <taxon>Bacteria</taxon>
        <taxon>Pseudomonadati</taxon>
        <taxon>Pseudomonadota</taxon>
        <taxon>Betaproteobacteria</taxon>
        <taxon>Burkholderiales</taxon>
        <taxon>Burkholderiaceae</taxon>
        <taxon>Pandoraea</taxon>
    </lineage>
</organism>
<gene>
    <name evidence="1" type="ORF">SAMEA4530655_03754</name>
</gene>
<dbReference type="Proteomes" id="UP000215126">
    <property type="component" value="Chromosome 1"/>
</dbReference>
<dbReference type="AlphaFoldDB" id="A0A239SPC1"/>
<proteinExistence type="predicted"/>
<reference evidence="1 2" key="1">
    <citation type="submission" date="2017-06" db="EMBL/GenBank/DDBJ databases">
        <authorList>
            <consortium name="Pathogen Informatics"/>
        </authorList>
    </citation>
    <scope>NUCLEOTIDE SEQUENCE [LARGE SCALE GENOMIC DNA]</scope>
    <source>
        <strain evidence="1 2">NCTC13161</strain>
    </source>
</reference>
<dbReference type="OrthoDB" id="7064296at2"/>
<dbReference type="RefSeq" id="WP_039400427.1">
    <property type="nucleotide sequence ID" value="NZ_CP010431.2"/>
</dbReference>
<dbReference type="EMBL" id="LT906435">
    <property type="protein sequence ID" value="SNU87250.1"/>
    <property type="molecule type" value="Genomic_DNA"/>
</dbReference>
<keyword evidence="2" id="KW-1185">Reference proteome</keyword>
<evidence type="ECO:0000313" key="1">
    <source>
        <dbReference type="EMBL" id="SNU87250.1"/>
    </source>
</evidence>
<dbReference type="KEGG" id="pspu:NA29_22845"/>
<name>A0A239SPC1_9BURK</name>
<dbReference type="STRING" id="93222.NA29_22845"/>